<dbReference type="AlphaFoldDB" id="A0A173G918"/>
<protein>
    <recommendedName>
        <fullName evidence="2">Alpha/beta hydrolase fold-3 domain-containing protein</fullName>
    </recommendedName>
</protein>
<evidence type="ECO:0000313" key="1">
    <source>
        <dbReference type="EMBL" id="ANH22690.1"/>
    </source>
</evidence>
<proteinExistence type="predicted"/>
<accession>A0A173G918</accession>
<evidence type="ECO:0008006" key="2">
    <source>
        <dbReference type="Google" id="ProtNLM"/>
    </source>
</evidence>
<dbReference type="EMBL" id="KU202453">
    <property type="protein sequence ID" value="ANH22690.1"/>
    <property type="molecule type" value="Genomic_DNA"/>
</dbReference>
<feature type="non-terminal residue" evidence="1">
    <location>
        <position position="400"/>
    </location>
</feature>
<reference evidence="1" key="1">
    <citation type="journal article" date="2016" name="BMC Genomics">
        <title>Genome sequence and comparative analysis of clavicipitaceous insect-pathogenic fungus Aschersonia badia with Metarhizium spp.</title>
        <authorList>
            <person name="Agrawal Y."/>
            <person name="Narwani T."/>
            <person name="Subramanian S."/>
        </authorList>
    </citation>
    <scope>NUCLEOTIDE SEQUENCE</scope>
    <source>
        <strain evidence="1">MTCC 10142</strain>
    </source>
</reference>
<sequence length="400" mass="44623">MLPWHKATRSRFSNLSLSRSLSNAAAPNRVQVRCGSAGHVTIDLFNVPDDSSTSDPLLIHLPPFPSQDGHASELPLFLRNRQVASINYRWSPFSKAPMKAVGGEALTSLHWPTPVHDTSFSYSWLLENLTPRIGGRRDIYIYGSYLGASLATSLALTEAHTHARFGVRGLIAYNGVYNWTMFLPDHRINKSSARTRSMALSLGPAEGSQLHALQQHVPALFGSPVNLFDPFASPSLFFHSPGLLVPQSFFMTAEHAALVDKMTGDEKASATLIKAPRKSHLVFPPRQSTLKIPETLLLYDSEPLAELKVSLKTRAKRPRKRSRESGHNFRAQARELTDLMRRSVDRVELRERSKWDDNMSNWAGEASRRVEIVEAGPEGQTLELSQEGHDAVTSWIECRL</sequence>
<dbReference type="InterPro" id="IPR029058">
    <property type="entry name" value="AB_hydrolase_fold"/>
</dbReference>
<name>A0A173G918_9HYPO</name>
<organism evidence="1">
    <name type="scientific">Hypocrella siamensis</name>
    <dbReference type="NCBI Taxonomy" id="696354"/>
    <lineage>
        <taxon>Eukaryota</taxon>
        <taxon>Fungi</taxon>
        <taxon>Dikarya</taxon>
        <taxon>Ascomycota</taxon>
        <taxon>Pezizomycotina</taxon>
        <taxon>Sordariomycetes</taxon>
        <taxon>Hypocreomycetidae</taxon>
        <taxon>Hypocreales</taxon>
        <taxon>Clavicipitaceae</taxon>
        <taxon>Hypocrella</taxon>
    </lineage>
</organism>
<dbReference type="SUPFAM" id="SSF53474">
    <property type="entry name" value="alpha/beta-Hydrolases"/>
    <property type="match status" value="1"/>
</dbReference>
<dbReference type="Gene3D" id="3.40.50.1820">
    <property type="entry name" value="alpha/beta hydrolase"/>
    <property type="match status" value="1"/>
</dbReference>